<dbReference type="PANTHER" id="PTHR10527">
    <property type="entry name" value="IMPORTIN BETA"/>
    <property type="match status" value="1"/>
</dbReference>
<dbReference type="Pfam" id="PF03810">
    <property type="entry name" value="IBN_N"/>
    <property type="match status" value="1"/>
</dbReference>
<evidence type="ECO:0000259" key="6">
    <source>
        <dbReference type="PROSITE" id="PS50166"/>
    </source>
</evidence>
<keyword evidence="3" id="KW-0963">Cytoplasm</keyword>
<evidence type="ECO:0000313" key="8">
    <source>
        <dbReference type="Proteomes" id="UP001206925"/>
    </source>
</evidence>
<dbReference type="Gene3D" id="1.25.10.10">
    <property type="entry name" value="Leucine-rich Repeat Variant"/>
    <property type="match status" value="2"/>
</dbReference>
<comment type="subcellular location">
    <subcellularLocation>
        <location evidence="1">Cytoplasm</location>
    </subcellularLocation>
</comment>
<dbReference type="GO" id="GO:0006606">
    <property type="term" value="P:protein import into nucleus"/>
    <property type="evidence" value="ECO:0007669"/>
    <property type="project" value="InterPro"/>
</dbReference>
<evidence type="ECO:0000256" key="5">
    <source>
        <dbReference type="ARBA" id="ARBA00022927"/>
    </source>
</evidence>
<dbReference type="GO" id="GO:0005737">
    <property type="term" value="C:cytoplasm"/>
    <property type="evidence" value="ECO:0007669"/>
    <property type="project" value="UniProtKB-SubCell"/>
</dbReference>
<evidence type="ECO:0000256" key="2">
    <source>
        <dbReference type="ARBA" id="ARBA00022448"/>
    </source>
</evidence>
<feature type="domain" description="Importin N-terminal" evidence="6">
    <location>
        <begin position="34"/>
        <end position="111"/>
    </location>
</feature>
<dbReference type="Proteomes" id="UP001206925">
    <property type="component" value="Unassembled WGS sequence"/>
</dbReference>
<organism evidence="7 8">
    <name type="scientific">Ambrosia artemisiifolia</name>
    <name type="common">Common ragweed</name>
    <dbReference type="NCBI Taxonomy" id="4212"/>
    <lineage>
        <taxon>Eukaryota</taxon>
        <taxon>Viridiplantae</taxon>
        <taxon>Streptophyta</taxon>
        <taxon>Embryophyta</taxon>
        <taxon>Tracheophyta</taxon>
        <taxon>Spermatophyta</taxon>
        <taxon>Magnoliopsida</taxon>
        <taxon>eudicotyledons</taxon>
        <taxon>Gunneridae</taxon>
        <taxon>Pentapetalae</taxon>
        <taxon>asterids</taxon>
        <taxon>campanulids</taxon>
        <taxon>Asterales</taxon>
        <taxon>Asteraceae</taxon>
        <taxon>Asteroideae</taxon>
        <taxon>Heliantheae alliance</taxon>
        <taxon>Heliantheae</taxon>
        <taxon>Ambrosia</taxon>
    </lineage>
</organism>
<dbReference type="Pfam" id="PF25574">
    <property type="entry name" value="TPR_IMB1"/>
    <property type="match status" value="1"/>
</dbReference>
<gene>
    <name evidence="7" type="ORF">M8C21_020300</name>
</gene>
<evidence type="ECO:0000256" key="4">
    <source>
        <dbReference type="ARBA" id="ARBA00022737"/>
    </source>
</evidence>
<dbReference type="AlphaFoldDB" id="A0AAD5CY72"/>
<keyword evidence="4" id="KW-0677">Repeat</keyword>
<dbReference type="EMBL" id="JAMZMK010006198">
    <property type="protein sequence ID" value="KAI7750134.1"/>
    <property type="molecule type" value="Genomic_DNA"/>
</dbReference>
<evidence type="ECO:0000256" key="1">
    <source>
        <dbReference type="ARBA" id="ARBA00004496"/>
    </source>
</evidence>
<dbReference type="PROSITE" id="PS50166">
    <property type="entry name" value="IMPORTIN_B_NT"/>
    <property type="match status" value="1"/>
</dbReference>
<dbReference type="InterPro" id="IPR001494">
    <property type="entry name" value="Importin-beta_N"/>
</dbReference>
<keyword evidence="8" id="KW-1185">Reference proteome</keyword>
<dbReference type="InterPro" id="IPR016024">
    <property type="entry name" value="ARM-type_fold"/>
</dbReference>
<dbReference type="InterPro" id="IPR040122">
    <property type="entry name" value="Importin_beta"/>
</dbReference>
<accession>A0AAD5CY72</accession>
<dbReference type="InterPro" id="IPR011989">
    <property type="entry name" value="ARM-like"/>
</dbReference>
<dbReference type="InterPro" id="IPR058584">
    <property type="entry name" value="IMB1_TNPO1-like_TPR"/>
</dbReference>
<dbReference type="GO" id="GO:0031267">
    <property type="term" value="F:small GTPase binding"/>
    <property type="evidence" value="ECO:0007669"/>
    <property type="project" value="InterPro"/>
</dbReference>
<evidence type="ECO:0000313" key="7">
    <source>
        <dbReference type="EMBL" id="KAI7750134.1"/>
    </source>
</evidence>
<protein>
    <recommendedName>
        <fullName evidence="6">Importin N-terminal domain-containing protein</fullName>
    </recommendedName>
</protein>
<dbReference type="SUPFAM" id="SSF48371">
    <property type="entry name" value="ARM repeat"/>
    <property type="match status" value="1"/>
</dbReference>
<proteinExistence type="predicted"/>
<keyword evidence="5" id="KW-0653">Protein transport</keyword>
<keyword evidence="2" id="KW-0813">Transport</keyword>
<name>A0AAD5CY72_AMBAR</name>
<dbReference type="SMART" id="SM00913">
    <property type="entry name" value="IBN_N"/>
    <property type="match status" value="1"/>
</dbReference>
<evidence type="ECO:0000256" key="3">
    <source>
        <dbReference type="ARBA" id="ARBA00022490"/>
    </source>
</evidence>
<comment type="caution">
    <text evidence="7">The sequence shown here is derived from an EMBL/GenBank/DDBJ whole genome shotgun (WGS) entry which is preliminary data.</text>
</comment>
<sequence length="713" mass="79538">MNHDSVYSKEKMVLKITRYLLDAQLANAEVRNEGKSALQRIQQENPPQFLLSLSYELSDERKPMATRRLAGILLMNLLDAKDATTNEHLWMSINASFRSHVKGNLLNTLGSSVPEAWHAAAQVIAKIASIEVPIKEWPQLTGSLLETAKAKEPDVKLAAFQCLVSIASSTYYHVLESHIETLFELTANAIKGDDEDVALQAIKFWCSVCDKELDLQASKIGVVCTHSRLIQRKLLSLVPMLLETLLKQQEDGIWNLAIVPIVMKSIDNNIKNYDCQLREAAIRALGSILEGPTFEKLRPTSMTDQNSRLKETTAWALGCIFKLLMKPGNWLPDISETKVEQIVNVLVESMYDSPDVAKEACGAFYCLVQSFKSFNFGSSVVTKRLSDIIYSLIQAAERTDVNIRSAAYETLNEVVICSNLAEESCEPVVSLLTSIMLKVRETTTSNDRENKGDLAMLWGVARVLIQKLSTTDFTKKRMLETEAFTMKELLKVLPCDSSTARGEAICAIGALASAIGPNFETHMLRFHKYLEAGLQNLEDYQLCSKSVGVVGDICQALGHKMLPYCKDIMRILYMDLSSDDLHLSLRPQIFSCFRDVALAIGEHFESYLVDAVEKMVLGTTDVCAQLDDSDEDMWEYDNLLKRSVFEACSCLLQALYDSLRSSQLVFPYAIKLLYLVDSVMSDDIQNYPEYIDHGSSVVTAAVKLVGDLVDAAC</sequence>
<reference evidence="7" key="1">
    <citation type="submission" date="2022-06" db="EMBL/GenBank/DDBJ databases">
        <title>Uncovering the hologenomic basis of an extraordinary plant invasion.</title>
        <authorList>
            <person name="Bieker V.C."/>
            <person name="Martin M.D."/>
            <person name="Gilbert T."/>
            <person name="Hodgins K."/>
            <person name="Battlay P."/>
            <person name="Petersen B."/>
            <person name="Wilson J."/>
        </authorList>
    </citation>
    <scope>NUCLEOTIDE SEQUENCE</scope>
    <source>
        <strain evidence="7">AA19_3_7</strain>
        <tissue evidence="7">Leaf</tissue>
    </source>
</reference>